<name>A0A1W1CPE3_9ZZZZ</name>
<protein>
    <submittedName>
        <fullName evidence="1">Protein containing HNH endonuclease domain</fullName>
    </submittedName>
</protein>
<keyword evidence="1" id="KW-0378">Hydrolase</keyword>
<dbReference type="Gene3D" id="1.10.30.50">
    <property type="match status" value="1"/>
</dbReference>
<keyword evidence="1" id="KW-0255">Endonuclease</keyword>
<dbReference type="AlphaFoldDB" id="A0A1W1CPE3"/>
<proteinExistence type="predicted"/>
<organism evidence="1">
    <name type="scientific">hydrothermal vent metagenome</name>
    <dbReference type="NCBI Taxonomy" id="652676"/>
    <lineage>
        <taxon>unclassified sequences</taxon>
        <taxon>metagenomes</taxon>
        <taxon>ecological metagenomes</taxon>
    </lineage>
</organism>
<dbReference type="EMBL" id="FPHE01000163">
    <property type="protein sequence ID" value="SFV67649.1"/>
    <property type="molecule type" value="Genomic_DNA"/>
</dbReference>
<keyword evidence="1" id="KW-0540">Nuclease</keyword>
<gene>
    <name evidence="1" type="ORF">MNB_SV-12-1397</name>
</gene>
<reference evidence="1" key="1">
    <citation type="submission" date="2016-10" db="EMBL/GenBank/DDBJ databases">
        <authorList>
            <person name="de Groot N.N."/>
        </authorList>
    </citation>
    <scope>NUCLEOTIDE SEQUENCE</scope>
</reference>
<dbReference type="GO" id="GO:0004519">
    <property type="term" value="F:endonuclease activity"/>
    <property type="evidence" value="ECO:0007669"/>
    <property type="project" value="UniProtKB-KW"/>
</dbReference>
<sequence length="215" mass="25489">MVKVERKENPIFTKYNEENVAKSLKLDFNKKCYLCEEVTRHFEVDHFYPQTSYFHLINDYSNLFYCCQKCNKVKPKKINTCSDNEVLNCCEVNVEVYIKLKLNIKECKIEVTQILSDKILDTKITNTIKLLNRIYNGEDSASNSCEDLRDEITEAVASFRKKLDKYRKTKLKRAIIEEIKEDLDKSSSYSTFKRWIIRDNEALKNEFQQYIGDQP</sequence>
<evidence type="ECO:0000313" key="1">
    <source>
        <dbReference type="EMBL" id="SFV67649.1"/>
    </source>
</evidence>
<accession>A0A1W1CPE3</accession>